<proteinExistence type="predicted"/>
<dbReference type="Proteomes" id="UP000199356">
    <property type="component" value="Unassembled WGS sequence"/>
</dbReference>
<name>A0A1I5UXW6_9RHOB</name>
<dbReference type="AlphaFoldDB" id="A0A1I5UXW6"/>
<dbReference type="EMBL" id="FOXA01000025">
    <property type="protein sequence ID" value="SFQ00174.1"/>
    <property type="molecule type" value="Genomic_DNA"/>
</dbReference>
<accession>A0A1I5UXW6</accession>
<organism evidence="1 2">
    <name type="scientific">Tranquillimonas alkanivorans</name>
    <dbReference type="NCBI Taxonomy" id="441119"/>
    <lineage>
        <taxon>Bacteria</taxon>
        <taxon>Pseudomonadati</taxon>
        <taxon>Pseudomonadota</taxon>
        <taxon>Alphaproteobacteria</taxon>
        <taxon>Rhodobacterales</taxon>
        <taxon>Roseobacteraceae</taxon>
        <taxon>Tranquillimonas</taxon>
    </lineage>
</organism>
<evidence type="ECO:0000313" key="1">
    <source>
        <dbReference type="EMBL" id="SFQ00174.1"/>
    </source>
</evidence>
<reference evidence="1 2" key="1">
    <citation type="submission" date="2016-10" db="EMBL/GenBank/DDBJ databases">
        <authorList>
            <person name="de Groot N.N."/>
        </authorList>
    </citation>
    <scope>NUCLEOTIDE SEQUENCE [LARGE SCALE GENOMIC DNA]</scope>
    <source>
        <strain evidence="1 2">DSM 19547</strain>
    </source>
</reference>
<protein>
    <submittedName>
        <fullName evidence="1">Uncharacterized protein</fullName>
    </submittedName>
</protein>
<gene>
    <name evidence="1" type="ORF">SAMN04488047_12519</name>
</gene>
<evidence type="ECO:0000313" key="2">
    <source>
        <dbReference type="Proteomes" id="UP000199356"/>
    </source>
</evidence>
<sequence>MNHSLACQILSTGYVQETCRIAIQQEDGVEYVRPSRYLVKHADNRVSNATIGVDLPMENVWRILEAGRALAYRDWLGRRYDIRVKSEGSASVVDISRNA</sequence>
<dbReference type="RefSeq" id="WP_143096207.1">
    <property type="nucleotide sequence ID" value="NZ_FOXA01000025.1"/>
</dbReference>
<keyword evidence="2" id="KW-1185">Reference proteome</keyword>